<dbReference type="RefSeq" id="YP_009482634.1">
    <property type="nucleotide sequence ID" value="NC_037666.1"/>
</dbReference>
<accession>A0A2U7UDU4</accession>
<name>A0A2U7UDU4_9VIRU</name>
<keyword evidence="1" id="KW-1133">Transmembrane helix</keyword>
<reference evidence="2" key="1">
    <citation type="journal article" date="2018" name="Nat. Commun.">
        <title>Diversity and evolution of the emerging Pandoraviridae family.</title>
        <authorList>
            <person name="Legendre M."/>
            <person name="Fabre E."/>
            <person name="Poirot O."/>
            <person name="Jeudy S."/>
            <person name="Lartigue A."/>
            <person name="Alempic J.M."/>
            <person name="Beucher L."/>
            <person name="Philippe N."/>
            <person name="Bertaux L."/>
            <person name="Christo-Foroux E."/>
            <person name="Labadie K."/>
            <person name="Coute Y."/>
            <person name="Abergel C."/>
            <person name="Claverie J.M."/>
        </authorList>
    </citation>
    <scope>NUCLEOTIDE SEQUENCE [LARGE SCALE GENOMIC DNA]</scope>
    <source>
        <strain evidence="2">Neocaledonia</strain>
    </source>
</reference>
<organism evidence="2">
    <name type="scientific">Pandoravirus neocaledonia</name>
    <dbReference type="NCBI Taxonomy" id="2107708"/>
    <lineage>
        <taxon>Viruses</taxon>
        <taxon>Pandoravirus</taxon>
    </lineage>
</organism>
<keyword evidence="1" id="KW-0812">Transmembrane</keyword>
<proteinExistence type="predicted"/>
<evidence type="ECO:0000313" key="2">
    <source>
        <dbReference type="EMBL" id="AVK76631.1"/>
    </source>
</evidence>
<dbReference type="GeneID" id="36842308"/>
<gene>
    <name evidence="2" type="ORF">pneo_cds_1024</name>
</gene>
<evidence type="ECO:0000256" key="1">
    <source>
        <dbReference type="SAM" id="Phobius"/>
    </source>
</evidence>
<dbReference type="Proteomes" id="UP000249287">
    <property type="component" value="Segment"/>
</dbReference>
<feature type="transmembrane region" description="Helical" evidence="1">
    <location>
        <begin position="30"/>
        <end position="50"/>
    </location>
</feature>
<dbReference type="KEGG" id="vg:36842308"/>
<protein>
    <submittedName>
        <fullName evidence="2">Uncharacterized protein</fullName>
    </submittedName>
</protein>
<dbReference type="EMBL" id="MG011690">
    <property type="protein sequence ID" value="AVK76631.1"/>
    <property type="molecule type" value="Genomic_DNA"/>
</dbReference>
<sequence>MSTDPTRFHRAASRPIVPPTPPASLFQDNAVRVVIAAVAVVVGMVAWHALTSAAHLYGDCVADKSRSIAVGRCFDRIACSVSPYAQCAFPIVVYMIYSTVTWGICIFLWLLFAPVFLYDWVVGLFFPDNVAATT</sequence>
<keyword evidence="1" id="KW-0472">Membrane</keyword>
<feature type="transmembrane region" description="Helical" evidence="1">
    <location>
        <begin position="91"/>
        <end position="117"/>
    </location>
</feature>